<dbReference type="Pfam" id="PF22725">
    <property type="entry name" value="GFO_IDH_MocA_C3"/>
    <property type="match status" value="1"/>
</dbReference>
<organism evidence="4 5">
    <name type="scientific">Microbacterium radiodurans</name>
    <dbReference type="NCBI Taxonomy" id="661398"/>
    <lineage>
        <taxon>Bacteria</taxon>
        <taxon>Bacillati</taxon>
        <taxon>Actinomycetota</taxon>
        <taxon>Actinomycetes</taxon>
        <taxon>Micrococcales</taxon>
        <taxon>Microbacteriaceae</taxon>
        <taxon>Microbacterium</taxon>
    </lineage>
</organism>
<evidence type="ECO:0000259" key="3">
    <source>
        <dbReference type="Pfam" id="PF22725"/>
    </source>
</evidence>
<dbReference type="Proteomes" id="UP000327039">
    <property type="component" value="Unassembled WGS sequence"/>
</dbReference>
<dbReference type="InterPro" id="IPR036291">
    <property type="entry name" value="NAD(P)-bd_dom_sf"/>
</dbReference>
<keyword evidence="1" id="KW-0520">NAD</keyword>
<dbReference type="SUPFAM" id="SSF55347">
    <property type="entry name" value="Glyceraldehyde-3-phosphate dehydrogenase-like, C-terminal domain"/>
    <property type="match status" value="1"/>
</dbReference>
<dbReference type="PANTHER" id="PTHR43054:SF1">
    <property type="entry name" value="SCYLLO-INOSITOL 2-DEHYDROGENASE (NADP(+)) IOLU"/>
    <property type="match status" value="1"/>
</dbReference>
<accession>A0A5J5IVK0</accession>
<dbReference type="EMBL" id="VYRZ01000001">
    <property type="protein sequence ID" value="KAA9089729.1"/>
    <property type="molecule type" value="Genomic_DNA"/>
</dbReference>
<dbReference type="PANTHER" id="PTHR43054">
    <property type="match status" value="1"/>
</dbReference>
<dbReference type="Pfam" id="PF01408">
    <property type="entry name" value="GFO_IDH_MocA"/>
    <property type="match status" value="1"/>
</dbReference>
<dbReference type="Gene3D" id="3.30.360.10">
    <property type="entry name" value="Dihydrodipicolinate Reductase, domain 2"/>
    <property type="match status" value="1"/>
</dbReference>
<evidence type="ECO:0000313" key="5">
    <source>
        <dbReference type="Proteomes" id="UP000327039"/>
    </source>
</evidence>
<comment type="caution">
    <text evidence="4">The sequence shown here is derived from an EMBL/GenBank/DDBJ whole genome shotgun (WGS) entry which is preliminary data.</text>
</comment>
<sequence length="325" mass="33780">MIRIATVGTSVITEAFVGAAQRTPGIEVVAVSSRDGDRARAYADRLGVSGSFGSLDALLDSSEVDAVYIGSPNAAHREQVARSLAAGKHVLVEKPAVATAAEWNDLVAQSHASGRVLLEAMRTAYDPGIAAVRDELARLGVIRRASLHYQKRSSRYDDVLAGGTPNIFDPAMGGGALADLGVYAVHAAVLLFGEPVTISAARVEIATGVDGAGIALLGYPGMVVDVSFSKITSSVRPSEIQGEDATLEIDHLASPRRLRTIPRGADATERDVAGETEAGVDALDAEVARFVELVSAGGVAAAAVDNARTAATLRTIERIRATFPN</sequence>
<gene>
    <name evidence="4" type="ORF">F6B42_04515</name>
</gene>
<dbReference type="Gene3D" id="3.40.50.720">
    <property type="entry name" value="NAD(P)-binding Rossmann-like Domain"/>
    <property type="match status" value="1"/>
</dbReference>
<evidence type="ECO:0000259" key="2">
    <source>
        <dbReference type="Pfam" id="PF01408"/>
    </source>
</evidence>
<reference evidence="5" key="1">
    <citation type="submission" date="2019-09" db="EMBL/GenBank/DDBJ databases">
        <title>Mumia zhuanghuii sp. nov. isolated from the intestinal contents of plateau pika (Ochotona curzoniae) in the Qinghai-Tibet plateau of China.</title>
        <authorList>
            <person name="Tian Z."/>
        </authorList>
    </citation>
    <scope>NUCLEOTIDE SEQUENCE [LARGE SCALE GENOMIC DNA]</scope>
    <source>
        <strain evidence="5">DSM 25564</strain>
    </source>
</reference>
<dbReference type="GO" id="GO:0000166">
    <property type="term" value="F:nucleotide binding"/>
    <property type="evidence" value="ECO:0007669"/>
    <property type="project" value="InterPro"/>
</dbReference>
<dbReference type="SUPFAM" id="SSF51735">
    <property type="entry name" value="NAD(P)-binding Rossmann-fold domains"/>
    <property type="match status" value="1"/>
</dbReference>
<evidence type="ECO:0000313" key="4">
    <source>
        <dbReference type="EMBL" id="KAA9089729.1"/>
    </source>
</evidence>
<dbReference type="AlphaFoldDB" id="A0A5J5IVK0"/>
<evidence type="ECO:0000256" key="1">
    <source>
        <dbReference type="ARBA" id="ARBA00023027"/>
    </source>
</evidence>
<proteinExistence type="predicted"/>
<keyword evidence="5" id="KW-1185">Reference proteome</keyword>
<dbReference type="RefSeq" id="WP_150418360.1">
    <property type="nucleotide sequence ID" value="NZ_VYRZ01000001.1"/>
</dbReference>
<feature type="domain" description="GFO/IDH/MocA-like oxidoreductase" evidence="3">
    <location>
        <begin position="138"/>
        <end position="247"/>
    </location>
</feature>
<protein>
    <submittedName>
        <fullName evidence="4">Gfo/Idh/MocA family oxidoreductase</fullName>
    </submittedName>
</protein>
<dbReference type="InterPro" id="IPR055170">
    <property type="entry name" value="GFO_IDH_MocA-like_dom"/>
</dbReference>
<dbReference type="InterPro" id="IPR000683">
    <property type="entry name" value="Gfo/Idh/MocA-like_OxRdtase_N"/>
</dbReference>
<name>A0A5J5IVK0_9MICO</name>
<dbReference type="OrthoDB" id="9815825at2"/>
<feature type="domain" description="Gfo/Idh/MocA-like oxidoreductase N-terminal" evidence="2">
    <location>
        <begin position="2"/>
        <end position="117"/>
    </location>
</feature>